<evidence type="ECO:0000313" key="2">
    <source>
        <dbReference type="Proteomes" id="UP000011223"/>
    </source>
</evidence>
<protein>
    <submittedName>
        <fullName evidence="1">Uncharacterized protein</fullName>
    </submittedName>
</protein>
<evidence type="ECO:0000313" key="1">
    <source>
        <dbReference type="EMBL" id="EOD79746.1"/>
    </source>
</evidence>
<keyword evidence="2" id="KW-1185">Reference proteome</keyword>
<dbReference type="EMBL" id="ANFM02000017">
    <property type="protein sequence ID" value="EOD79746.1"/>
    <property type="molecule type" value="Genomic_DNA"/>
</dbReference>
<comment type="caution">
    <text evidence="1">The sequence shown here is derived from an EMBL/GenBank/DDBJ whole genome shotgun (WGS) entry which is preliminary data.</text>
</comment>
<organism evidence="1 2">
    <name type="scientific">Grimontia indica</name>
    <dbReference type="NCBI Taxonomy" id="1056512"/>
    <lineage>
        <taxon>Bacteria</taxon>
        <taxon>Pseudomonadati</taxon>
        <taxon>Pseudomonadota</taxon>
        <taxon>Gammaproteobacteria</taxon>
        <taxon>Vibrionales</taxon>
        <taxon>Vibrionaceae</taxon>
        <taxon>Grimontia</taxon>
    </lineage>
</organism>
<sequence length="245" mass="27555">MEYDKDRVGIYRLQHRGHSFSWTGGDSHAYTLGHALGINVGSKEAFTVGVDISFKLAAVLDVSFGWKYEIVYTRKWKNRNLVKSTSIKEDKVTKEYNLTATDKTETINKNTLYIGYNAVEDKVKKDHLVRGTAKEKTIKKPSGQFSTYNTNVMSHIYIDGSEEKYIGGHEKKNVTGDVIYTSTQGDIKLEANIDIIQKAKNILCLKADQGLYTFSEGNSIVKSKKALQLEGGSIYIKTQNKAFFV</sequence>
<dbReference type="RefSeq" id="WP_002538488.1">
    <property type="nucleotide sequence ID" value="NZ_ANFM02000017.1"/>
</dbReference>
<dbReference type="Proteomes" id="UP000011223">
    <property type="component" value="Unassembled WGS sequence"/>
</dbReference>
<proteinExistence type="predicted"/>
<gene>
    <name evidence="1" type="ORF">D515_01218</name>
</gene>
<accession>R1IG78</accession>
<dbReference type="AlphaFoldDB" id="R1IG78"/>
<reference evidence="1 2" key="1">
    <citation type="journal article" date="2014" name="PLoS ONE">
        <title>Grimontia indica AK16(T), sp. nov., Isolated from a Seawater Sample Reports the Presence of Pathogenic Genes Similar to Vibrio Genus.</title>
        <authorList>
            <person name="Singh A."/>
            <person name="Vaidya B."/>
            <person name="Khatri I."/>
            <person name="Srinivas T.N."/>
            <person name="Subramanian S."/>
            <person name="Korpole S."/>
            <person name="Pinnaka A.K."/>
        </authorList>
    </citation>
    <scope>NUCLEOTIDE SEQUENCE [LARGE SCALE GENOMIC DNA]</scope>
    <source>
        <strain evidence="1 2">AK16</strain>
    </source>
</reference>
<name>R1IG78_9GAMM</name>